<dbReference type="Pfam" id="PF01844">
    <property type="entry name" value="HNH"/>
    <property type="match status" value="1"/>
</dbReference>
<dbReference type="GO" id="GO:0003676">
    <property type="term" value="F:nucleic acid binding"/>
    <property type="evidence" value="ECO:0007669"/>
    <property type="project" value="InterPro"/>
</dbReference>
<dbReference type="CDD" id="cd00085">
    <property type="entry name" value="HNHc"/>
    <property type="match status" value="1"/>
</dbReference>
<comment type="caution">
    <text evidence="2">The sequence shown here is derived from an EMBL/GenBank/DDBJ whole genome shotgun (WGS) entry which is preliminary data.</text>
</comment>
<dbReference type="SMART" id="SM00507">
    <property type="entry name" value="HNHc"/>
    <property type="match status" value="1"/>
</dbReference>
<dbReference type="RefSeq" id="WP_250096246.1">
    <property type="nucleotide sequence ID" value="NZ_JAKRYL010000008.1"/>
</dbReference>
<evidence type="ECO:0000313" key="3">
    <source>
        <dbReference type="Proteomes" id="UP001139150"/>
    </source>
</evidence>
<dbReference type="InterPro" id="IPR002711">
    <property type="entry name" value="HNH"/>
</dbReference>
<gene>
    <name evidence="2" type="ORF">MF646_09440</name>
</gene>
<evidence type="ECO:0000259" key="1">
    <source>
        <dbReference type="SMART" id="SM00507"/>
    </source>
</evidence>
<evidence type="ECO:0000313" key="2">
    <source>
        <dbReference type="EMBL" id="MCL7747342.1"/>
    </source>
</evidence>
<reference evidence="2" key="1">
    <citation type="submission" date="2022-02" db="EMBL/GenBank/DDBJ databases">
        <title>Halalkalibacter sp. nov. isolated from Lonar Lake, India.</title>
        <authorList>
            <person name="Joshi A."/>
            <person name="Thite S."/>
            <person name="Lodha T."/>
        </authorList>
    </citation>
    <scope>NUCLEOTIDE SEQUENCE</scope>
    <source>
        <strain evidence="2">MEB205</strain>
    </source>
</reference>
<keyword evidence="2" id="KW-0255">Endonuclease</keyword>
<sequence length="249" mass="29095">MIKLERVPKPQELTDEIVKELIHRYKQDGSNVWNKNYIKRDLLGMSNNKCSYCECLVNEESKYMEVEHFYPKKDYPDLVVEWENLLPSCKRCNGNKLDYDPKSEPIINPCDTNPKEHLGMRLYRLLGKDDIGNNTIDILYLNEMDRLVLPRFLIGNQVQESLEDILNKIKMYQQGVLQGTRNRNIIVNGFKNLLRQGLPEKEYSATVSTVLLNDQKYSEGKDNLIQLGFWDDELNSLEISLFSIKLDTL</sequence>
<dbReference type="InterPro" id="IPR003615">
    <property type="entry name" value="HNH_nuc"/>
</dbReference>
<proteinExistence type="predicted"/>
<dbReference type="AlphaFoldDB" id="A0A9X2CSA5"/>
<dbReference type="GO" id="GO:0004519">
    <property type="term" value="F:endonuclease activity"/>
    <property type="evidence" value="ECO:0007669"/>
    <property type="project" value="UniProtKB-KW"/>
</dbReference>
<dbReference type="Gene3D" id="1.10.30.50">
    <property type="match status" value="1"/>
</dbReference>
<keyword evidence="3" id="KW-1185">Reference proteome</keyword>
<name>A0A9X2CSA5_9BACI</name>
<dbReference type="GO" id="GO:0008270">
    <property type="term" value="F:zinc ion binding"/>
    <property type="evidence" value="ECO:0007669"/>
    <property type="project" value="InterPro"/>
</dbReference>
<keyword evidence="2" id="KW-0540">Nuclease</keyword>
<protein>
    <submittedName>
        <fullName evidence="2">HNH endonuclease</fullName>
    </submittedName>
</protein>
<keyword evidence="2" id="KW-0378">Hydrolase</keyword>
<dbReference type="EMBL" id="JAKRYL010000008">
    <property type="protein sequence ID" value="MCL7747342.1"/>
    <property type="molecule type" value="Genomic_DNA"/>
</dbReference>
<accession>A0A9X2CSA5</accession>
<feature type="domain" description="HNH nuclease" evidence="1">
    <location>
        <begin position="37"/>
        <end position="94"/>
    </location>
</feature>
<organism evidence="2 3">
    <name type="scientific">Halalkalibacter alkaliphilus</name>
    <dbReference type="NCBI Taxonomy" id="2917993"/>
    <lineage>
        <taxon>Bacteria</taxon>
        <taxon>Bacillati</taxon>
        <taxon>Bacillota</taxon>
        <taxon>Bacilli</taxon>
        <taxon>Bacillales</taxon>
        <taxon>Bacillaceae</taxon>
        <taxon>Halalkalibacter</taxon>
    </lineage>
</organism>
<dbReference type="Proteomes" id="UP001139150">
    <property type="component" value="Unassembled WGS sequence"/>
</dbReference>